<dbReference type="SUPFAM" id="SSF53335">
    <property type="entry name" value="S-adenosyl-L-methionine-dependent methyltransferases"/>
    <property type="match status" value="1"/>
</dbReference>
<accession>A0A344PKB3</accession>
<dbReference type="OrthoDB" id="9794208at2"/>
<reference evidence="4" key="1">
    <citation type="submission" date="2018-07" db="EMBL/GenBank/DDBJ databases">
        <title>Genome sequencing of Paracoccus sp. SC2-6.</title>
        <authorList>
            <person name="Heo J."/>
            <person name="Kim S.-J."/>
            <person name="Kwon S.-W."/>
        </authorList>
    </citation>
    <scope>NUCLEOTIDE SEQUENCE [LARGE SCALE GENOMIC DNA]</scope>
    <source>
        <strain evidence="4">SC2-6</strain>
    </source>
</reference>
<dbReference type="Proteomes" id="UP000252023">
    <property type="component" value="Chromosome"/>
</dbReference>
<dbReference type="InterPro" id="IPR038375">
    <property type="entry name" value="NDUFAF7_sf"/>
</dbReference>
<dbReference type="GO" id="GO:0032259">
    <property type="term" value="P:methylation"/>
    <property type="evidence" value="ECO:0007669"/>
    <property type="project" value="UniProtKB-KW"/>
</dbReference>
<keyword evidence="2 3" id="KW-0808">Transferase</keyword>
<dbReference type="InterPro" id="IPR003788">
    <property type="entry name" value="NDUFAF7"/>
</dbReference>
<evidence type="ECO:0000313" key="3">
    <source>
        <dbReference type="EMBL" id="AXC49818.1"/>
    </source>
</evidence>
<dbReference type="PANTHER" id="PTHR12049:SF7">
    <property type="entry name" value="PROTEIN ARGININE METHYLTRANSFERASE NDUFAF7, MITOCHONDRIAL"/>
    <property type="match status" value="1"/>
</dbReference>
<dbReference type="EMBL" id="CP030918">
    <property type="protein sequence ID" value="AXC49818.1"/>
    <property type="molecule type" value="Genomic_DNA"/>
</dbReference>
<sequence length="364" mass="38519">MPTPLGRLIAARIAVDGPMRLDDFMQTCLLHPQHGYYATRDPFGARGDFTTAPEVSQMFGELVGLAIGQAWRDQGAPADAVLAEIGPGRGTLMADARRVLAAALGWQPPVILIEASPHLRGVQRDRLGAVTHLDDVAQLPEKPLFLIANEFFDALPIRQFQRVETAWAERVVTLSPSGDLTLALAPPVTLPRSAPVGEVFEDRPGAPAIMTVVAERIARHGGAAIIIDYGTFDGRGDSLQALRRHRMEGILDHPGEADLTSHVDFAPLAVAARAAGAAVSSPVPQGVWLESLGITARAERLAAAGPAAAHAVLTAHRRLTHPAEMGELFEAMAIWPEGVPPVPGFQPLVAGNPGAGSAALRPPR</sequence>
<dbReference type="InterPro" id="IPR029063">
    <property type="entry name" value="SAM-dependent_MTases_sf"/>
</dbReference>
<evidence type="ECO:0000256" key="2">
    <source>
        <dbReference type="ARBA" id="ARBA00022679"/>
    </source>
</evidence>
<organism evidence="3 4">
    <name type="scientific">Paracoccus suum</name>
    <dbReference type="NCBI Taxonomy" id="2259340"/>
    <lineage>
        <taxon>Bacteria</taxon>
        <taxon>Pseudomonadati</taxon>
        <taxon>Pseudomonadota</taxon>
        <taxon>Alphaproteobacteria</taxon>
        <taxon>Rhodobacterales</taxon>
        <taxon>Paracoccaceae</taxon>
        <taxon>Paracoccus</taxon>
    </lineage>
</organism>
<gene>
    <name evidence="3" type="ORF">DRW48_09065</name>
</gene>
<name>A0A344PKB3_9RHOB</name>
<dbReference type="PANTHER" id="PTHR12049">
    <property type="entry name" value="PROTEIN ARGININE METHYLTRANSFERASE NDUFAF7, MITOCHONDRIAL"/>
    <property type="match status" value="1"/>
</dbReference>
<dbReference type="Pfam" id="PF02636">
    <property type="entry name" value="Methyltransf_28"/>
    <property type="match status" value="1"/>
</dbReference>
<dbReference type="Gene3D" id="3.40.50.12710">
    <property type="match status" value="1"/>
</dbReference>
<protein>
    <submittedName>
        <fullName evidence="3">Class I SAM-dependent methyltransferase</fullName>
    </submittedName>
</protein>
<keyword evidence="1 3" id="KW-0489">Methyltransferase</keyword>
<dbReference type="RefSeq" id="WP_114076137.1">
    <property type="nucleotide sequence ID" value="NZ_CP030918.1"/>
</dbReference>
<dbReference type="AlphaFoldDB" id="A0A344PKB3"/>
<dbReference type="KEGG" id="pars:DRW48_09065"/>
<evidence type="ECO:0000256" key="1">
    <source>
        <dbReference type="ARBA" id="ARBA00022603"/>
    </source>
</evidence>
<dbReference type="GO" id="GO:0035243">
    <property type="term" value="F:protein-arginine omega-N symmetric methyltransferase activity"/>
    <property type="evidence" value="ECO:0007669"/>
    <property type="project" value="TreeGrafter"/>
</dbReference>
<keyword evidence="4" id="KW-1185">Reference proteome</keyword>
<evidence type="ECO:0000313" key="4">
    <source>
        <dbReference type="Proteomes" id="UP000252023"/>
    </source>
</evidence>
<proteinExistence type="predicted"/>